<evidence type="ECO:0000313" key="1">
    <source>
        <dbReference type="EMBL" id="GAL61306.1"/>
    </source>
</evidence>
<dbReference type="EMBL" id="BBNQ01000002">
    <property type="protein sequence ID" value="GAL61306.1"/>
    <property type="molecule type" value="Genomic_DNA"/>
</dbReference>
<reference evidence="3 4" key="1">
    <citation type="journal article" date="2014" name="Genome Announc.">
        <title>Draft Genome Sequences of Marine Flavobacterium Algibacter lectus Strains SS8 and NR4.</title>
        <authorList>
            <person name="Takatani N."/>
            <person name="Nakanishi M."/>
            <person name="Meirelles P."/>
            <person name="Mino S."/>
            <person name="Suda W."/>
            <person name="Oshima K."/>
            <person name="Hattori M."/>
            <person name="Ohkuma M."/>
            <person name="Hosokawa M."/>
            <person name="Miyashita K."/>
            <person name="Thompson F.L."/>
            <person name="Niwa A."/>
            <person name="Sawabe T."/>
            <person name="Sawabe T."/>
        </authorList>
    </citation>
    <scope>NUCLEOTIDE SEQUENCE [LARGE SCALE GENOMIC DNA]</scope>
    <source>
        <strain evidence="2">JCM 19274</strain>
        <strain evidence="1 4">JCM 19300</strain>
        <strain evidence="3">JCM19274</strain>
    </source>
</reference>
<dbReference type="Proteomes" id="UP000029643">
    <property type="component" value="Unassembled WGS sequence"/>
</dbReference>
<comment type="caution">
    <text evidence="2">The sequence shown here is derived from an EMBL/GenBank/DDBJ whole genome shotgun (WGS) entry which is preliminary data.</text>
</comment>
<protein>
    <submittedName>
        <fullName evidence="2">Uncharacterized protein</fullName>
    </submittedName>
</protein>
<evidence type="ECO:0000313" key="4">
    <source>
        <dbReference type="Proteomes" id="UP000029644"/>
    </source>
</evidence>
<evidence type="ECO:0000313" key="2">
    <source>
        <dbReference type="EMBL" id="GAL79464.1"/>
    </source>
</evidence>
<dbReference type="EMBL" id="BBNU01000006">
    <property type="protein sequence ID" value="GAL79464.1"/>
    <property type="molecule type" value="Genomic_DNA"/>
</dbReference>
<organism evidence="2 3">
    <name type="scientific">Algibacter lectus</name>
    <dbReference type="NCBI Taxonomy" id="221126"/>
    <lineage>
        <taxon>Bacteria</taxon>
        <taxon>Pseudomonadati</taxon>
        <taxon>Bacteroidota</taxon>
        <taxon>Flavobacteriia</taxon>
        <taxon>Flavobacteriales</taxon>
        <taxon>Flavobacteriaceae</taxon>
        <taxon>Algibacter</taxon>
    </lineage>
</organism>
<proteinExistence type="predicted"/>
<sequence length="38" mass="4310">MPSKSKKVTDNKFAKTSKAVTQKITFLDSMEKILNTSY</sequence>
<name>A0A090WVP8_9FLAO</name>
<dbReference type="Proteomes" id="UP000029644">
    <property type="component" value="Unassembled WGS sequence"/>
</dbReference>
<evidence type="ECO:0000313" key="3">
    <source>
        <dbReference type="Proteomes" id="UP000029643"/>
    </source>
</evidence>
<accession>A0A090WVP8</accession>
<dbReference type="AlphaFoldDB" id="A0A090WVP8"/>
<gene>
    <name evidence="2" type="ORF">JCM19274_1972</name>
    <name evidence="1" type="ORF">JCM19300_4252</name>
</gene>